<dbReference type="SUPFAM" id="SSF47413">
    <property type="entry name" value="lambda repressor-like DNA-binding domains"/>
    <property type="match status" value="1"/>
</dbReference>
<gene>
    <name evidence="1" type="ORF">ACFPOD_16185</name>
</gene>
<dbReference type="EMBL" id="JBHSNB010000004">
    <property type="protein sequence ID" value="MFC5586655.1"/>
    <property type="molecule type" value="Genomic_DNA"/>
</dbReference>
<name>A0ABW0TE03_9HYPH</name>
<reference evidence="2" key="1">
    <citation type="journal article" date="2019" name="Int. J. Syst. Evol. Microbiol.">
        <title>The Global Catalogue of Microorganisms (GCM) 10K type strain sequencing project: providing services to taxonomists for standard genome sequencing and annotation.</title>
        <authorList>
            <consortium name="The Broad Institute Genomics Platform"/>
            <consortium name="The Broad Institute Genome Sequencing Center for Infectious Disease"/>
            <person name="Wu L."/>
            <person name="Ma J."/>
        </authorList>
    </citation>
    <scope>NUCLEOTIDE SEQUENCE [LARGE SCALE GENOMIC DNA]</scope>
    <source>
        <strain evidence="2">JCM 3366</strain>
    </source>
</reference>
<organism evidence="1 2">
    <name type="scientific">Nitratireductor kimnyeongensis</name>
    <dbReference type="NCBI Taxonomy" id="430679"/>
    <lineage>
        <taxon>Bacteria</taxon>
        <taxon>Pseudomonadati</taxon>
        <taxon>Pseudomonadota</taxon>
        <taxon>Alphaproteobacteria</taxon>
        <taxon>Hyphomicrobiales</taxon>
        <taxon>Phyllobacteriaceae</taxon>
        <taxon>Nitratireductor</taxon>
    </lineage>
</organism>
<dbReference type="Proteomes" id="UP001596107">
    <property type="component" value="Unassembled WGS sequence"/>
</dbReference>
<evidence type="ECO:0000313" key="1">
    <source>
        <dbReference type="EMBL" id="MFC5586655.1"/>
    </source>
</evidence>
<comment type="caution">
    <text evidence="1">The sequence shown here is derived from an EMBL/GenBank/DDBJ whole genome shotgun (WGS) entry which is preliminary data.</text>
</comment>
<dbReference type="RefSeq" id="WP_223022256.1">
    <property type="nucleotide sequence ID" value="NZ_CP078143.1"/>
</dbReference>
<proteinExistence type="predicted"/>
<sequence>MTTQFGKELRKLRIEYNEKLFDMAGRIGKSVAFLSAVERGKKALPQGFEEAVIESYSLRAELAGRIRAAADQSRRTFTLQPSSALARDTAGMMARRMNNLSEDQLKQMLRILKSEGGETHEGDA</sequence>
<accession>A0ABW0TE03</accession>
<protein>
    <submittedName>
        <fullName evidence="1">Helix-turn-helix domain-containing protein</fullName>
    </submittedName>
</protein>
<evidence type="ECO:0000313" key="2">
    <source>
        <dbReference type="Proteomes" id="UP001596107"/>
    </source>
</evidence>
<keyword evidence="2" id="KW-1185">Reference proteome</keyword>
<dbReference type="InterPro" id="IPR010982">
    <property type="entry name" value="Lambda_DNA-bd_dom_sf"/>
</dbReference>